<evidence type="ECO:0000256" key="1">
    <source>
        <dbReference type="SAM" id="SignalP"/>
    </source>
</evidence>
<gene>
    <name evidence="2" type="ORF">GDO78_008321</name>
</gene>
<evidence type="ECO:0000313" key="3">
    <source>
        <dbReference type="Proteomes" id="UP000770717"/>
    </source>
</evidence>
<reference evidence="2" key="1">
    <citation type="thesis" date="2020" institute="ProQuest LLC" country="789 East Eisenhower Parkway, Ann Arbor, MI, USA">
        <title>Comparative Genomics and Chromosome Evolution.</title>
        <authorList>
            <person name="Mudd A.B."/>
        </authorList>
    </citation>
    <scope>NUCLEOTIDE SEQUENCE</scope>
    <source>
        <strain evidence="2">HN-11 Male</strain>
        <tissue evidence="2">Kidney and liver</tissue>
    </source>
</reference>
<proteinExistence type="predicted"/>
<evidence type="ECO:0008006" key="4">
    <source>
        <dbReference type="Google" id="ProtNLM"/>
    </source>
</evidence>
<feature type="signal peptide" evidence="1">
    <location>
        <begin position="1"/>
        <end position="26"/>
    </location>
</feature>
<protein>
    <recommendedName>
        <fullName evidence="4">Secreted protein</fullName>
    </recommendedName>
</protein>
<keyword evidence="3" id="KW-1185">Reference proteome</keyword>
<dbReference type="EMBL" id="WNTK01000004">
    <property type="protein sequence ID" value="KAG9485157.1"/>
    <property type="molecule type" value="Genomic_DNA"/>
</dbReference>
<evidence type="ECO:0000313" key="2">
    <source>
        <dbReference type="EMBL" id="KAG9485157.1"/>
    </source>
</evidence>
<accession>A0A8J6FBQ4</accession>
<dbReference type="Proteomes" id="UP000770717">
    <property type="component" value="Unassembled WGS sequence"/>
</dbReference>
<comment type="caution">
    <text evidence="2">The sequence shown here is derived from an EMBL/GenBank/DDBJ whole genome shotgun (WGS) entry which is preliminary data.</text>
</comment>
<keyword evidence="1" id="KW-0732">Signal</keyword>
<organism evidence="2 3">
    <name type="scientific">Eleutherodactylus coqui</name>
    <name type="common">Puerto Rican coqui</name>
    <dbReference type="NCBI Taxonomy" id="57060"/>
    <lineage>
        <taxon>Eukaryota</taxon>
        <taxon>Metazoa</taxon>
        <taxon>Chordata</taxon>
        <taxon>Craniata</taxon>
        <taxon>Vertebrata</taxon>
        <taxon>Euteleostomi</taxon>
        <taxon>Amphibia</taxon>
        <taxon>Batrachia</taxon>
        <taxon>Anura</taxon>
        <taxon>Neobatrachia</taxon>
        <taxon>Hyloidea</taxon>
        <taxon>Eleutherodactylidae</taxon>
        <taxon>Eleutherodactylinae</taxon>
        <taxon>Eleutherodactylus</taxon>
        <taxon>Eleutherodactylus</taxon>
    </lineage>
</organism>
<name>A0A8J6FBQ4_ELECQ</name>
<sequence length="66" mass="7057">MMSGGRVLTSACKALMTASWAILARASISTRSGTINGASHIAQCWLSGTKFVFVKLLSPVHEYTKL</sequence>
<dbReference type="AlphaFoldDB" id="A0A8J6FBQ4"/>
<feature type="chain" id="PRO_5035229644" description="Secreted protein" evidence="1">
    <location>
        <begin position="27"/>
        <end position="66"/>
    </location>
</feature>